<sequence length="166" mass="19481">MARRASLESLGGFIQNFHLPLVDLPTWQQLSLKGEFIYIPRPLGKWRIYPNQVTKTYTAEMAEGFYKLGLDFYERNESLLAKNGVTKSDIDRYFKKLLVINYSRAGRYKLIRKDFKGARKSYSKSIFRFGWNEPLWKLRSAIGLIFSVFKKDIEGFTKKIGRVSYK</sequence>
<dbReference type="EMBL" id="VSSQ01101972">
    <property type="protein sequence ID" value="MPN43528.1"/>
    <property type="molecule type" value="Genomic_DNA"/>
</dbReference>
<comment type="caution">
    <text evidence="1">The sequence shown here is derived from an EMBL/GenBank/DDBJ whole genome shotgun (WGS) entry which is preliminary data.</text>
</comment>
<reference evidence="1" key="1">
    <citation type="submission" date="2019-08" db="EMBL/GenBank/DDBJ databases">
        <authorList>
            <person name="Kucharzyk K."/>
            <person name="Murdoch R.W."/>
            <person name="Higgins S."/>
            <person name="Loffler F."/>
        </authorList>
    </citation>
    <scope>NUCLEOTIDE SEQUENCE</scope>
</reference>
<accession>A0A645HWY5</accession>
<organism evidence="1">
    <name type="scientific">bioreactor metagenome</name>
    <dbReference type="NCBI Taxonomy" id="1076179"/>
    <lineage>
        <taxon>unclassified sequences</taxon>
        <taxon>metagenomes</taxon>
        <taxon>ecological metagenomes</taxon>
    </lineage>
</organism>
<proteinExistence type="predicted"/>
<dbReference type="AlphaFoldDB" id="A0A645HWY5"/>
<dbReference type="SUPFAM" id="SSF53448">
    <property type="entry name" value="Nucleotide-diphospho-sugar transferases"/>
    <property type="match status" value="1"/>
</dbReference>
<evidence type="ECO:0008006" key="2">
    <source>
        <dbReference type="Google" id="ProtNLM"/>
    </source>
</evidence>
<name>A0A645HWY5_9ZZZZ</name>
<gene>
    <name evidence="1" type="ORF">SDC9_191088</name>
</gene>
<protein>
    <recommendedName>
        <fullName evidence="2">Glycosyltransferase 2-like domain-containing protein</fullName>
    </recommendedName>
</protein>
<dbReference type="InterPro" id="IPR029044">
    <property type="entry name" value="Nucleotide-diphossugar_trans"/>
</dbReference>
<evidence type="ECO:0000313" key="1">
    <source>
        <dbReference type="EMBL" id="MPN43528.1"/>
    </source>
</evidence>